<organism evidence="10 11">
    <name type="scientific">Cadophora malorum</name>
    <dbReference type="NCBI Taxonomy" id="108018"/>
    <lineage>
        <taxon>Eukaryota</taxon>
        <taxon>Fungi</taxon>
        <taxon>Dikarya</taxon>
        <taxon>Ascomycota</taxon>
        <taxon>Pezizomycotina</taxon>
        <taxon>Leotiomycetes</taxon>
        <taxon>Helotiales</taxon>
        <taxon>Ploettnerulaceae</taxon>
        <taxon>Cadophora</taxon>
    </lineage>
</organism>
<name>A0A8H7VZU5_9HELO</name>
<protein>
    <submittedName>
        <fullName evidence="10">Uncharacterized protein</fullName>
    </submittedName>
</protein>
<feature type="transmembrane region" description="Helical" evidence="9">
    <location>
        <begin position="244"/>
        <end position="263"/>
    </location>
</feature>
<dbReference type="InterPro" id="IPR052427">
    <property type="entry name" value="Glycosyltrans_GT2/GT47"/>
</dbReference>
<keyword evidence="5 9" id="KW-1133">Transmembrane helix</keyword>
<feature type="transmembrane region" description="Helical" evidence="9">
    <location>
        <begin position="38"/>
        <end position="61"/>
    </location>
</feature>
<evidence type="ECO:0000256" key="8">
    <source>
        <dbReference type="SAM" id="MobiDB-lite"/>
    </source>
</evidence>
<evidence type="ECO:0000256" key="4">
    <source>
        <dbReference type="ARBA" id="ARBA00022692"/>
    </source>
</evidence>
<keyword evidence="2" id="KW-0328">Glycosyltransferase</keyword>
<evidence type="ECO:0000256" key="3">
    <source>
        <dbReference type="ARBA" id="ARBA00022679"/>
    </source>
</evidence>
<reference evidence="10" key="1">
    <citation type="submission" date="2021-02" db="EMBL/GenBank/DDBJ databases">
        <title>Genome sequence Cadophora malorum strain M34.</title>
        <authorList>
            <person name="Stefanovic E."/>
            <person name="Vu D."/>
            <person name="Scully C."/>
            <person name="Dijksterhuis J."/>
            <person name="Roader J."/>
            <person name="Houbraken J."/>
        </authorList>
    </citation>
    <scope>NUCLEOTIDE SEQUENCE</scope>
    <source>
        <strain evidence="10">M34</strain>
    </source>
</reference>
<evidence type="ECO:0000256" key="6">
    <source>
        <dbReference type="ARBA" id="ARBA00023136"/>
    </source>
</evidence>
<evidence type="ECO:0000256" key="7">
    <source>
        <dbReference type="ARBA" id="ARBA00023180"/>
    </source>
</evidence>
<evidence type="ECO:0000313" key="11">
    <source>
        <dbReference type="Proteomes" id="UP000664132"/>
    </source>
</evidence>
<sequence>MDQPEEIALNYLVDNPLVAIYNAEPTWQSGFLKVSHHLISVALGLAWLILRLILMLIIWIWNNVTFYFPEAQLPDAELWPAAFARGLQKLKSLPVLGNARLVVFLLVVLAILYVLVSLNMPFCWRIIAILQSGRTANTTNQVLETIPIRSGSKLIFAEVNDKRKTLYDRMVDKLTGFLGLIDNINRKFVAFVTSQGLKIVLVITASLLLAYRTYCWMGSPMTILVEPNYKEWGSFAGAIRLNLYRARSLDFLANAVFITFAVHEYGFKPIAIALGSLLTLLVAYLAQAMSFMDRSSEEWHRAANTRPEWAIPDHEGLTTYITGFLIVLPFLYLLSRQAERAYQAWLIVPHGWISGNILALIMVIPNLVMAASNQITYHLGYRSTPMESSVVLSRRKSSVDDFPPHPYRIVGSADFESTPNTPTRRSPRYDSFVDEDPTLRTPSTTSRKSPRYDTFIEESLAPLMPDTTSRKSSWYDTFVEEDPALHIPETPSNPTGIHKTFFDEDPTLPKAPPFSEIIKGIMREIIDIINDLFRTVGSTVQGRLLIAGLMFIPVFVSLALLSHTGLKKTNTGWFSPSVFGSMSRAVLSIRFHTLETIGWINRGLSPFLPTLENERGSFPYGRSQVHSRPSASLPPSDPFKSSSPCRPRASVRPSSYSKSLNLSFLWSLVSWVPDTFRLISTAYTNRLYTVVSFLEGRLRKHTMNTMLLGIIGTFTWVVGGFVDSLKISFWPGATYLALLILPVNIIVYQLTLYLARSGVLGVGVEDSIYLKLFGVLLLLRLLKNVVDYRSEASDMLRYTSGPAMYGPDDVTVVIPTRGDHFVEDTPDAEQSDEFLQSLSTILENNPAEVVLATSGLEAHKKLNRIAAHFGTHRVKVTSIHESERNLRHQFLLATHGVKTDLICYAHSNVRWSTDFLKEALIPFSNPDVGLVGVPVNMARLYNIHSYFNVKDYRITYFGLKPERSVYPGFTIYHVKQKMLHFKDWLLVSFANLFLLIINIFLVDHIFSDHGLIYSLMNFRECIYYRHYNRTSTSTSGIDGGLELASAKSALVRTSIIQSPDFRFTFPHERFIGLFPVFGGMRTDAAHFITRKVREMGYKTAFHPTAPVHCTLPVRNDGLVTYAKMVRNRYSAAYRSNFASVTSGLWLQSPWTAYTLLLSLFHIPMVSDLGLACLLWLARVDESFIYLYGLLVLAYRYRVRASHWERYPRDRAWIVAEPVFWFAESIIQISALGMALFPEAEPEDYHVTPGFKGEWDKNWGTLQ</sequence>
<dbReference type="AlphaFoldDB" id="A0A8H7VZU5"/>
<evidence type="ECO:0000256" key="9">
    <source>
        <dbReference type="SAM" id="Phobius"/>
    </source>
</evidence>
<feature type="transmembrane region" description="Helical" evidence="9">
    <location>
        <begin position="984"/>
        <end position="1006"/>
    </location>
</feature>
<dbReference type="SUPFAM" id="SSF53448">
    <property type="entry name" value="Nucleotide-diphospho-sugar transferases"/>
    <property type="match status" value="1"/>
</dbReference>
<feature type="transmembrane region" description="Helical" evidence="9">
    <location>
        <begin position="188"/>
        <end position="211"/>
    </location>
</feature>
<comment type="subcellular location">
    <subcellularLocation>
        <location evidence="1">Membrane</location>
    </subcellularLocation>
</comment>
<dbReference type="Proteomes" id="UP000664132">
    <property type="component" value="Unassembled WGS sequence"/>
</dbReference>
<gene>
    <name evidence="10" type="ORF">IFR04_014107</name>
</gene>
<evidence type="ECO:0000256" key="2">
    <source>
        <dbReference type="ARBA" id="ARBA00022676"/>
    </source>
</evidence>
<feature type="transmembrane region" description="Helical" evidence="9">
    <location>
        <begin position="734"/>
        <end position="755"/>
    </location>
</feature>
<evidence type="ECO:0000256" key="1">
    <source>
        <dbReference type="ARBA" id="ARBA00004370"/>
    </source>
</evidence>
<dbReference type="EMBL" id="JAFJYH010000356">
    <property type="protein sequence ID" value="KAG4412766.1"/>
    <property type="molecule type" value="Genomic_DNA"/>
</dbReference>
<dbReference type="GO" id="GO:0016757">
    <property type="term" value="F:glycosyltransferase activity"/>
    <property type="evidence" value="ECO:0007669"/>
    <property type="project" value="UniProtKB-KW"/>
</dbReference>
<keyword evidence="4 9" id="KW-0812">Transmembrane</keyword>
<dbReference type="PANTHER" id="PTHR47844:SF1">
    <property type="entry name" value="EXOSTOSIN-LIKE 2"/>
    <property type="match status" value="1"/>
</dbReference>
<evidence type="ECO:0000256" key="5">
    <source>
        <dbReference type="ARBA" id="ARBA00022989"/>
    </source>
</evidence>
<feature type="region of interest" description="Disordered" evidence="8">
    <location>
        <begin position="621"/>
        <end position="654"/>
    </location>
</feature>
<feature type="transmembrane region" description="Helical" evidence="9">
    <location>
        <begin position="544"/>
        <end position="561"/>
    </location>
</feature>
<feature type="transmembrane region" description="Helical" evidence="9">
    <location>
        <begin position="270"/>
        <end position="289"/>
    </location>
</feature>
<keyword evidence="11" id="KW-1185">Reference proteome</keyword>
<accession>A0A8H7VZU5</accession>
<evidence type="ECO:0000313" key="10">
    <source>
        <dbReference type="EMBL" id="KAG4412766.1"/>
    </source>
</evidence>
<dbReference type="GO" id="GO:0016020">
    <property type="term" value="C:membrane"/>
    <property type="evidence" value="ECO:0007669"/>
    <property type="project" value="UniProtKB-SubCell"/>
</dbReference>
<keyword evidence="3" id="KW-0808">Transferase</keyword>
<feature type="transmembrane region" description="Helical" evidence="9">
    <location>
        <begin position="317"/>
        <end position="334"/>
    </location>
</feature>
<keyword evidence="6 9" id="KW-0472">Membrane</keyword>
<feature type="compositionally biased region" description="Polar residues" evidence="8">
    <location>
        <begin position="415"/>
        <end position="424"/>
    </location>
</feature>
<comment type="caution">
    <text evidence="10">The sequence shown here is derived from an EMBL/GenBank/DDBJ whole genome shotgun (WGS) entry which is preliminary data.</text>
</comment>
<feature type="transmembrane region" description="Helical" evidence="9">
    <location>
        <begin position="346"/>
        <end position="368"/>
    </location>
</feature>
<feature type="transmembrane region" description="Helical" evidence="9">
    <location>
        <begin position="703"/>
        <end position="722"/>
    </location>
</feature>
<dbReference type="PANTHER" id="PTHR47844">
    <property type="entry name" value="SYNTHASE CPS1, PUTATIVE (AFU_ORTHOLOGUE AFUA_7G02500)-RELATED"/>
    <property type="match status" value="1"/>
</dbReference>
<dbReference type="InterPro" id="IPR029044">
    <property type="entry name" value="Nucleotide-diphossugar_trans"/>
</dbReference>
<feature type="region of interest" description="Disordered" evidence="8">
    <location>
        <begin position="410"/>
        <end position="449"/>
    </location>
</feature>
<proteinExistence type="predicted"/>
<dbReference type="OrthoDB" id="2849215at2759"/>
<feature type="transmembrane region" description="Helical" evidence="9">
    <location>
        <begin position="101"/>
        <end position="124"/>
    </location>
</feature>
<keyword evidence="7" id="KW-0325">Glycoprotein</keyword>